<dbReference type="OrthoDB" id="4155163at2759"/>
<name>A0A2J6RLH1_HYAVF</name>
<proteinExistence type="predicted"/>
<evidence type="ECO:0000313" key="3">
    <source>
        <dbReference type="Proteomes" id="UP000235786"/>
    </source>
</evidence>
<reference evidence="2 3" key="1">
    <citation type="submission" date="2016-04" db="EMBL/GenBank/DDBJ databases">
        <title>A degradative enzymes factory behind the ericoid mycorrhizal symbiosis.</title>
        <authorList>
            <consortium name="DOE Joint Genome Institute"/>
            <person name="Martino E."/>
            <person name="Morin E."/>
            <person name="Grelet G."/>
            <person name="Kuo A."/>
            <person name="Kohler A."/>
            <person name="Daghino S."/>
            <person name="Barry K."/>
            <person name="Choi C."/>
            <person name="Cichocki N."/>
            <person name="Clum A."/>
            <person name="Copeland A."/>
            <person name="Hainaut M."/>
            <person name="Haridas S."/>
            <person name="Labutti K."/>
            <person name="Lindquist E."/>
            <person name="Lipzen A."/>
            <person name="Khouja H.-R."/>
            <person name="Murat C."/>
            <person name="Ohm R."/>
            <person name="Olson A."/>
            <person name="Spatafora J."/>
            <person name="Veneault-Fourrey C."/>
            <person name="Henrissat B."/>
            <person name="Grigoriev I."/>
            <person name="Martin F."/>
            <person name="Perotto S."/>
        </authorList>
    </citation>
    <scope>NUCLEOTIDE SEQUENCE [LARGE SCALE GENOMIC DNA]</scope>
    <source>
        <strain evidence="2 3">F</strain>
    </source>
</reference>
<evidence type="ECO:0000256" key="1">
    <source>
        <dbReference type="SAM" id="MobiDB-lite"/>
    </source>
</evidence>
<evidence type="ECO:0000313" key="2">
    <source>
        <dbReference type="EMBL" id="PMD39362.1"/>
    </source>
</evidence>
<accession>A0A2J6RLH1</accession>
<protein>
    <submittedName>
        <fullName evidence="2">Uncharacterized protein</fullName>
    </submittedName>
</protein>
<feature type="region of interest" description="Disordered" evidence="1">
    <location>
        <begin position="85"/>
        <end position="127"/>
    </location>
</feature>
<dbReference type="EMBL" id="KZ613946">
    <property type="protein sequence ID" value="PMD39362.1"/>
    <property type="molecule type" value="Genomic_DNA"/>
</dbReference>
<dbReference type="Proteomes" id="UP000235786">
    <property type="component" value="Unassembled WGS sequence"/>
</dbReference>
<organism evidence="2 3">
    <name type="scientific">Hyaloscypha variabilis (strain UAMH 11265 / GT02V1 / F)</name>
    <name type="common">Meliniomyces variabilis</name>
    <dbReference type="NCBI Taxonomy" id="1149755"/>
    <lineage>
        <taxon>Eukaryota</taxon>
        <taxon>Fungi</taxon>
        <taxon>Dikarya</taxon>
        <taxon>Ascomycota</taxon>
        <taxon>Pezizomycotina</taxon>
        <taxon>Leotiomycetes</taxon>
        <taxon>Helotiales</taxon>
        <taxon>Hyaloscyphaceae</taxon>
        <taxon>Hyaloscypha</taxon>
        <taxon>Hyaloscypha variabilis</taxon>
    </lineage>
</organism>
<feature type="compositionally biased region" description="Basic and acidic residues" evidence="1">
    <location>
        <begin position="8"/>
        <end position="26"/>
    </location>
</feature>
<gene>
    <name evidence="2" type="ORF">L207DRAFT_512452</name>
</gene>
<feature type="region of interest" description="Disordered" evidence="1">
    <location>
        <begin position="1"/>
        <end position="31"/>
    </location>
</feature>
<feature type="compositionally biased region" description="Low complexity" evidence="1">
    <location>
        <begin position="110"/>
        <end position="121"/>
    </location>
</feature>
<keyword evidence="3" id="KW-1185">Reference proteome</keyword>
<feature type="compositionally biased region" description="Basic residues" evidence="1">
    <location>
        <begin position="94"/>
        <end position="109"/>
    </location>
</feature>
<dbReference type="AlphaFoldDB" id="A0A2J6RLH1"/>
<sequence>MPTNTNHHNKDQLIPPREEQPRHHSFTDSATLTVGATGAVVAADELLKMTDEEDNKTASLLKAGVAAAVAVGAYELLKRAEEKGEPIYQSFSRSRSRSRSRSPTRHRSRSYSNASHASHSSQVPHHKRHVLEEVIGAYSLGREILGDRKHHVAHLLGEALGATGLIQELRARDKLDEEERPKR</sequence>